<feature type="domain" description="O-GlcNAc transferase C-terminal" evidence="9">
    <location>
        <begin position="399"/>
        <end position="576"/>
    </location>
</feature>
<comment type="similarity">
    <text evidence="2">Belongs to the glycosyltransferase 41 family. O-GlcNAc transferase subfamily.</text>
</comment>
<sequence>MRAGEDRGTPYQRALALSQAGESAAALALLQPAVQAPDAGFEALALAAALCEQLDRLDEALRLYERLAETRPGQASLCNAMGRVRAQLGQPAQALALFDAALAREPQNPETLFNRGNALRLLLRREAAIEAYRAVLPLHAEYARLALVEIARQQQALLDFTAARISYLQLYHASGGTLDAIGLRLANEHHIWPPDPAGIAALARELGEDYVSRHPAGLPPCPARRADARLRIGLVSADLWSHPVGHFIQALLGASAARAADWFVYSSRAAPADALTERLRTHMQVWHEVAGWPDARLAQQIREDGIDVLVDLSGYSAGHRLAAFAARPAPLQLSWLGYHGTTGLPFIDAVIADPQCVPEGESHFFTEPLLRLPQTRLCYTAPAEAPPISAAPVLRTGLVTFGCMQRAFKLGPQVLAAWARIAAALPEARWVLALGDPESGPEEHARLRRRCAEAGFTPAHLEIRGLRPTDEYLAGHADVDLLLDTFPYPGGTTTAAALWMGVPTLTLSVPGMLGRQGEQILKAAGLADWVTYSIDEYVAQAIARGRGAAQATWTAQRGTMRERLRGTPMFDTERFGRDWMAAVRGLWQQRHGDAEAEARLPSRERGPRFVFYVPACEHPFGGVKVIYEMVAALNRLGWRAFTHTPAGSKAGEFWSVSKHELAHWQAASGDIVIAPEVMDATWLRAVKAMGVPLWLLVQNWSYVGSSFVRDPLSKGPLFDGALVVSDSSEAIVRRCFPELPCLRTPPAIAAIPEAAAAARPAIAYMPRKLPELARWLRAVWPLAFPDLADVAWIEIDGLPHAQVLAQLQQARYFVSLQASEALGLPALEAMSADCLVIGFTGIGGREYARADNGIWLDEGDGPALLEALGAALRAERRQPGVHDAMRRAGRQTAARYSQAAQDQALLAAFTQIEVRQREREAARVGA</sequence>
<accession>A0A1H9E367</accession>
<evidence type="ECO:0000256" key="1">
    <source>
        <dbReference type="ARBA" id="ARBA00004922"/>
    </source>
</evidence>
<name>A0A1H9E367_9GAMM</name>
<feature type="repeat" description="TPR" evidence="8">
    <location>
        <begin position="75"/>
        <end position="108"/>
    </location>
</feature>
<dbReference type="GO" id="GO:0097363">
    <property type="term" value="F:protein O-acetylglucosaminyltransferase activity"/>
    <property type="evidence" value="ECO:0007669"/>
    <property type="project" value="UniProtKB-EC"/>
</dbReference>
<dbReference type="AlphaFoldDB" id="A0A1H9E367"/>
<dbReference type="EC" id="2.4.1.255" evidence="3"/>
<dbReference type="Pfam" id="PF13844">
    <property type="entry name" value="Glyco_transf_41"/>
    <property type="match status" value="2"/>
</dbReference>
<dbReference type="Proteomes" id="UP000199233">
    <property type="component" value="Unassembled WGS sequence"/>
</dbReference>
<evidence type="ECO:0000259" key="9">
    <source>
        <dbReference type="Pfam" id="PF13844"/>
    </source>
</evidence>
<keyword evidence="6" id="KW-0677">Repeat</keyword>
<dbReference type="InterPro" id="IPR011990">
    <property type="entry name" value="TPR-like_helical_dom_sf"/>
</dbReference>
<dbReference type="Gene3D" id="3.40.50.2000">
    <property type="entry name" value="Glycogen Phosphorylase B"/>
    <property type="match status" value="2"/>
</dbReference>
<evidence type="ECO:0000256" key="7">
    <source>
        <dbReference type="ARBA" id="ARBA00022803"/>
    </source>
</evidence>
<keyword evidence="7 8" id="KW-0802">TPR repeat</keyword>
<dbReference type="SUPFAM" id="SSF53756">
    <property type="entry name" value="UDP-Glycosyltransferase/glycogen phosphorylase"/>
    <property type="match status" value="2"/>
</dbReference>
<dbReference type="PANTHER" id="PTHR44835">
    <property type="entry name" value="UDP-N-ACETYLGLUCOSAMINE--PEPTIDE N-ACETYLGLUCOSAMINYLTRANSFERASE SPINDLY-RELATED"/>
    <property type="match status" value="1"/>
</dbReference>
<dbReference type="RefSeq" id="WP_093283792.1">
    <property type="nucleotide sequence ID" value="NZ_FOFS01000004.1"/>
</dbReference>
<feature type="domain" description="O-GlcNAc transferase C-terminal" evidence="9">
    <location>
        <begin position="225"/>
        <end position="375"/>
    </location>
</feature>
<dbReference type="EMBL" id="FOFS01000004">
    <property type="protein sequence ID" value="SEQ20042.1"/>
    <property type="molecule type" value="Genomic_DNA"/>
</dbReference>
<keyword evidence="4" id="KW-0328">Glycosyltransferase</keyword>
<evidence type="ECO:0000256" key="4">
    <source>
        <dbReference type="ARBA" id="ARBA00022676"/>
    </source>
</evidence>
<dbReference type="InterPro" id="IPR019734">
    <property type="entry name" value="TPR_rpt"/>
</dbReference>
<dbReference type="PANTHER" id="PTHR44835:SF1">
    <property type="entry name" value="PROTEIN O-GLCNAC TRANSFERASE"/>
    <property type="match status" value="1"/>
</dbReference>
<evidence type="ECO:0000256" key="2">
    <source>
        <dbReference type="ARBA" id="ARBA00005386"/>
    </source>
</evidence>
<protein>
    <recommendedName>
        <fullName evidence="3">protein O-GlcNAc transferase</fullName>
        <ecNumber evidence="3">2.4.1.255</ecNumber>
    </recommendedName>
</protein>
<dbReference type="Gene3D" id="1.25.40.10">
    <property type="entry name" value="Tetratricopeptide repeat domain"/>
    <property type="match status" value="1"/>
</dbReference>
<proteinExistence type="inferred from homology"/>
<dbReference type="STRING" id="489703.SAMN04488038_104263"/>
<evidence type="ECO:0000256" key="8">
    <source>
        <dbReference type="PROSITE-ProRule" id="PRU00339"/>
    </source>
</evidence>
<dbReference type="Gene3D" id="3.40.50.11380">
    <property type="match status" value="1"/>
</dbReference>
<organism evidence="10 11">
    <name type="scientific">Solimonas aquatica</name>
    <dbReference type="NCBI Taxonomy" id="489703"/>
    <lineage>
        <taxon>Bacteria</taxon>
        <taxon>Pseudomonadati</taxon>
        <taxon>Pseudomonadota</taxon>
        <taxon>Gammaproteobacteria</taxon>
        <taxon>Nevskiales</taxon>
        <taxon>Nevskiaceae</taxon>
        <taxon>Solimonas</taxon>
    </lineage>
</organism>
<dbReference type="SMART" id="SM00028">
    <property type="entry name" value="TPR"/>
    <property type="match status" value="3"/>
</dbReference>
<keyword evidence="11" id="KW-1185">Reference proteome</keyword>
<evidence type="ECO:0000256" key="5">
    <source>
        <dbReference type="ARBA" id="ARBA00022679"/>
    </source>
</evidence>
<evidence type="ECO:0000256" key="3">
    <source>
        <dbReference type="ARBA" id="ARBA00011970"/>
    </source>
</evidence>
<dbReference type="OrthoDB" id="255821at2"/>
<keyword evidence="5 10" id="KW-0808">Transferase</keyword>
<dbReference type="InterPro" id="IPR051939">
    <property type="entry name" value="Glycosyltr_41/O-GlcNAc_trsf"/>
</dbReference>
<comment type="pathway">
    <text evidence="1">Protein modification; protein glycosylation.</text>
</comment>
<reference evidence="10 11" key="1">
    <citation type="submission" date="2016-10" db="EMBL/GenBank/DDBJ databases">
        <authorList>
            <person name="de Groot N.N."/>
        </authorList>
    </citation>
    <scope>NUCLEOTIDE SEQUENCE [LARGE SCALE GENOMIC DNA]</scope>
    <source>
        <strain evidence="10 11">DSM 25927</strain>
    </source>
</reference>
<evidence type="ECO:0000313" key="10">
    <source>
        <dbReference type="EMBL" id="SEQ20042.1"/>
    </source>
</evidence>
<evidence type="ECO:0000313" key="11">
    <source>
        <dbReference type="Proteomes" id="UP000199233"/>
    </source>
</evidence>
<evidence type="ECO:0000256" key="6">
    <source>
        <dbReference type="ARBA" id="ARBA00022737"/>
    </source>
</evidence>
<dbReference type="PROSITE" id="PS50005">
    <property type="entry name" value="TPR"/>
    <property type="match status" value="1"/>
</dbReference>
<dbReference type="SUPFAM" id="SSF48452">
    <property type="entry name" value="TPR-like"/>
    <property type="match status" value="1"/>
</dbReference>
<gene>
    <name evidence="10" type="ORF">SAMN04488038_104263</name>
</gene>
<dbReference type="InterPro" id="IPR029489">
    <property type="entry name" value="OGT/SEC/SPY_C"/>
</dbReference>